<gene>
    <name evidence="7" type="ORF">HCN83_01055</name>
</gene>
<evidence type="ECO:0000313" key="7">
    <source>
        <dbReference type="EMBL" id="NJP36168.1"/>
    </source>
</evidence>
<proteinExistence type="predicted"/>
<dbReference type="EMBL" id="JAATHJ010000001">
    <property type="protein sequence ID" value="NJP36168.1"/>
    <property type="molecule type" value="Genomic_DNA"/>
</dbReference>
<dbReference type="AlphaFoldDB" id="A0A969PQM4"/>
<dbReference type="Gene3D" id="3.30.450.20">
    <property type="entry name" value="PAS domain"/>
    <property type="match status" value="1"/>
</dbReference>
<keyword evidence="1" id="KW-0285">Flavoprotein</keyword>
<dbReference type="PROSITE" id="PS50113">
    <property type="entry name" value="PAC"/>
    <property type="match status" value="1"/>
</dbReference>
<dbReference type="Pfam" id="PF01740">
    <property type="entry name" value="STAS"/>
    <property type="match status" value="1"/>
</dbReference>
<dbReference type="PROSITE" id="PS50112">
    <property type="entry name" value="PAS"/>
    <property type="match status" value="1"/>
</dbReference>
<evidence type="ECO:0000313" key="8">
    <source>
        <dbReference type="Proteomes" id="UP000752012"/>
    </source>
</evidence>
<feature type="domain" description="PAC" evidence="5">
    <location>
        <begin position="80"/>
        <end position="132"/>
    </location>
</feature>
<dbReference type="PROSITE" id="PS50801">
    <property type="entry name" value="STAS"/>
    <property type="match status" value="1"/>
</dbReference>
<dbReference type="InterPro" id="IPR002645">
    <property type="entry name" value="STAS_dom"/>
</dbReference>
<dbReference type="InterPro" id="IPR036513">
    <property type="entry name" value="STAS_dom_sf"/>
</dbReference>
<dbReference type="InterPro" id="IPR000700">
    <property type="entry name" value="PAS-assoc_C"/>
</dbReference>
<dbReference type="Proteomes" id="UP000752012">
    <property type="component" value="Unassembled WGS sequence"/>
</dbReference>
<accession>A0A969PQM4</accession>
<dbReference type="InterPro" id="IPR000014">
    <property type="entry name" value="PAS"/>
</dbReference>
<dbReference type="Gene3D" id="3.30.750.24">
    <property type="entry name" value="STAS domain"/>
    <property type="match status" value="1"/>
</dbReference>
<dbReference type="RefSeq" id="WP_168004442.1">
    <property type="nucleotide sequence ID" value="NZ_JAATHJ010000001.1"/>
</dbReference>
<evidence type="ECO:0000256" key="3">
    <source>
        <dbReference type="ARBA" id="ARBA00022991"/>
    </source>
</evidence>
<dbReference type="SUPFAM" id="SSF52091">
    <property type="entry name" value="SpoIIaa-like"/>
    <property type="match status" value="1"/>
</dbReference>
<evidence type="ECO:0000256" key="1">
    <source>
        <dbReference type="ARBA" id="ARBA00022630"/>
    </source>
</evidence>
<dbReference type="InterPro" id="IPR035965">
    <property type="entry name" value="PAS-like_dom_sf"/>
</dbReference>
<dbReference type="CDD" id="cd00130">
    <property type="entry name" value="PAS"/>
    <property type="match status" value="1"/>
</dbReference>
<evidence type="ECO:0000259" key="4">
    <source>
        <dbReference type="PROSITE" id="PS50112"/>
    </source>
</evidence>
<dbReference type="CDD" id="cd07041">
    <property type="entry name" value="STAS_RsbR_RsbS_like"/>
    <property type="match status" value="1"/>
</dbReference>
<reference evidence="7 8" key="1">
    <citation type="submission" date="2020-03" db="EMBL/GenBank/DDBJ databases">
        <title>Assessment of the enzymatic potential of alkaline-tolerant lipase obtained from Bacillus luteus H11 (technogenic soil) for the bioremediation of saline soils contaminated with petroleum substances.</title>
        <authorList>
            <person name="Kalwasinska A."/>
        </authorList>
    </citation>
    <scope>NUCLEOTIDE SEQUENCE [LARGE SCALE GENOMIC DNA]</scope>
    <source>
        <strain evidence="7 8">H11</strain>
    </source>
</reference>
<evidence type="ECO:0000259" key="5">
    <source>
        <dbReference type="PROSITE" id="PS50113"/>
    </source>
</evidence>
<keyword evidence="3" id="KW-0157">Chromophore</keyword>
<evidence type="ECO:0000259" key="6">
    <source>
        <dbReference type="PROSITE" id="PS50801"/>
    </source>
</evidence>
<sequence length="255" mass="29007">MTNVDRLKEIILDHTSHVFLITDPKQPDNPIIYANNGFFELTGYTKEEVIGQNCRFLQGPDTDRRAVASMRRAIEQKDPFTVELLNYRKDGTPFWNLLHIDPVYVEDEGQYYFVGIQKEITDLKNKQSRADASQKELDLLSTPIVPITSSASVLPLIGRIDERRLDMIIERLTTGLADARIDTLILDLTGFQMEDEGVADSIIRLGSVLQLQGIELIVTGITAETAMKSRKLEQSLSSFRSFRSVKQAFEWIQQQ</sequence>
<comment type="caution">
    <text evidence="7">The sequence shown here is derived from an EMBL/GenBank/DDBJ whole genome shotgun (WGS) entry which is preliminary data.</text>
</comment>
<organism evidence="7 8">
    <name type="scientific">Alkalicoccus luteus</name>
    <dbReference type="NCBI Taxonomy" id="1237094"/>
    <lineage>
        <taxon>Bacteria</taxon>
        <taxon>Bacillati</taxon>
        <taxon>Bacillota</taxon>
        <taxon>Bacilli</taxon>
        <taxon>Bacillales</taxon>
        <taxon>Bacillaceae</taxon>
        <taxon>Alkalicoccus</taxon>
    </lineage>
</organism>
<evidence type="ECO:0000256" key="2">
    <source>
        <dbReference type="ARBA" id="ARBA00022643"/>
    </source>
</evidence>
<feature type="domain" description="PAS" evidence="4">
    <location>
        <begin position="11"/>
        <end position="77"/>
    </location>
</feature>
<keyword evidence="8" id="KW-1185">Reference proteome</keyword>
<dbReference type="SUPFAM" id="SSF55785">
    <property type="entry name" value="PYP-like sensor domain (PAS domain)"/>
    <property type="match status" value="1"/>
</dbReference>
<dbReference type="NCBIfam" id="TIGR00229">
    <property type="entry name" value="sensory_box"/>
    <property type="match status" value="1"/>
</dbReference>
<dbReference type="Pfam" id="PF13426">
    <property type="entry name" value="PAS_9"/>
    <property type="match status" value="1"/>
</dbReference>
<dbReference type="PANTHER" id="PTHR47429:SF2">
    <property type="entry name" value="PROTEIN TWIN LOV 1"/>
    <property type="match status" value="1"/>
</dbReference>
<dbReference type="PANTHER" id="PTHR47429">
    <property type="entry name" value="PROTEIN TWIN LOV 1"/>
    <property type="match status" value="1"/>
</dbReference>
<dbReference type="SMART" id="SM00091">
    <property type="entry name" value="PAS"/>
    <property type="match status" value="1"/>
</dbReference>
<keyword evidence="2" id="KW-0288">FMN</keyword>
<name>A0A969PQM4_9BACI</name>
<protein>
    <submittedName>
        <fullName evidence="7">PAS domain-containing protein</fullName>
    </submittedName>
</protein>
<feature type="domain" description="STAS" evidence="6">
    <location>
        <begin position="141"/>
        <end position="252"/>
    </location>
</feature>
<dbReference type="InterPro" id="IPR001610">
    <property type="entry name" value="PAC"/>
</dbReference>
<dbReference type="SMART" id="SM00086">
    <property type="entry name" value="PAC"/>
    <property type="match status" value="1"/>
</dbReference>